<dbReference type="PANTHER" id="PTHR11012">
    <property type="entry name" value="PROTEIN KINASE-LIKE DOMAIN-CONTAINING"/>
    <property type="match status" value="1"/>
</dbReference>
<accession>A0ABS6VPX6</accession>
<organism evidence="2 3">
    <name type="scientific">Zhongshania aquimaris</name>
    <dbReference type="NCBI Taxonomy" id="2857107"/>
    <lineage>
        <taxon>Bacteria</taxon>
        <taxon>Pseudomonadati</taxon>
        <taxon>Pseudomonadota</taxon>
        <taxon>Gammaproteobacteria</taxon>
        <taxon>Cellvibrionales</taxon>
        <taxon>Spongiibacteraceae</taxon>
        <taxon>Zhongshania</taxon>
    </lineage>
</organism>
<dbReference type="SMART" id="SM00587">
    <property type="entry name" value="CHK"/>
    <property type="match status" value="1"/>
</dbReference>
<name>A0ABS6VPX6_9GAMM</name>
<evidence type="ECO:0000259" key="1">
    <source>
        <dbReference type="SMART" id="SM00587"/>
    </source>
</evidence>
<feature type="domain" description="CHK kinase-like" evidence="1">
    <location>
        <begin position="117"/>
        <end position="296"/>
    </location>
</feature>
<protein>
    <submittedName>
        <fullName evidence="2">Phosphotransferase</fullName>
    </submittedName>
</protein>
<dbReference type="EMBL" id="JAHWDQ010000001">
    <property type="protein sequence ID" value="MBW2940369.1"/>
    <property type="molecule type" value="Genomic_DNA"/>
</dbReference>
<comment type="caution">
    <text evidence="2">The sequence shown here is derived from an EMBL/GenBank/DDBJ whole genome shotgun (WGS) entry which is preliminary data.</text>
</comment>
<dbReference type="PANTHER" id="PTHR11012:SF30">
    <property type="entry name" value="PROTEIN KINASE-LIKE DOMAIN-CONTAINING"/>
    <property type="match status" value="1"/>
</dbReference>
<proteinExistence type="predicted"/>
<keyword evidence="3" id="KW-1185">Reference proteome</keyword>
<evidence type="ECO:0000313" key="2">
    <source>
        <dbReference type="EMBL" id="MBW2940369.1"/>
    </source>
</evidence>
<reference evidence="2" key="1">
    <citation type="submission" date="2021-07" db="EMBL/GenBank/DDBJ databases">
        <title>Zhongshania sp. CAU 1632 isolated from seawater.</title>
        <authorList>
            <person name="Kim W."/>
        </authorList>
    </citation>
    <scope>NUCLEOTIDE SEQUENCE</scope>
    <source>
        <strain evidence="2">CAU 1632</strain>
    </source>
</reference>
<evidence type="ECO:0000313" key="3">
    <source>
        <dbReference type="Proteomes" id="UP001166291"/>
    </source>
</evidence>
<dbReference type="InterPro" id="IPR004119">
    <property type="entry name" value="EcKL"/>
</dbReference>
<dbReference type="Pfam" id="PF02958">
    <property type="entry name" value="EcKL"/>
    <property type="match status" value="1"/>
</dbReference>
<dbReference type="RefSeq" id="WP_219042569.1">
    <property type="nucleotide sequence ID" value="NZ_JAHWDQ010000001.1"/>
</dbReference>
<sequence length="361" mass="40194">MNNSTRAVPATWNIGIAWMEKVIAKHYPEARLKAFHRIGGSDGTSSRALFALEYASGDGPKTVFAKTKGNWLRRFFHAMTGNAYIEGSLCNSGVDLCLEHPLFYYGAVDKLRMNDVIVMEDVGSRGATLNDATTPLTVDQVATGLKELAKMHSAFWGLNNKTHPELKWVRPWKASGTFTFLMKYGCGRGIQRLLDYLPAQVVDAGPRMLVDAWAEYLRSLSIGPQTLLHGDAHVGNTYLLPDGGFGFYDWGVVRRGHWSFDVGYFLVSALSVEDRREHERHLLRLYIDSLTVGVADKPGFDEAWLHYRCSPAYGLPIWICTGAEDDYQSPAICQNLAQRFGSAFVELDTRDALTSIVSSRG</sequence>
<gene>
    <name evidence="2" type="ORF">KXJ70_06270</name>
</gene>
<dbReference type="InterPro" id="IPR015897">
    <property type="entry name" value="CHK_kinase-like"/>
</dbReference>
<dbReference type="Proteomes" id="UP001166291">
    <property type="component" value="Unassembled WGS sequence"/>
</dbReference>